<feature type="transmembrane region" description="Helical" evidence="1">
    <location>
        <begin position="98"/>
        <end position="115"/>
    </location>
</feature>
<dbReference type="AlphaFoldDB" id="A0A5C5XQM5"/>
<comment type="caution">
    <text evidence="2">The sequence shown here is derived from an EMBL/GenBank/DDBJ whole genome shotgun (WGS) entry which is preliminary data.</text>
</comment>
<gene>
    <name evidence="2" type="ORF">CA85_35760</name>
</gene>
<accession>A0A5C5XQM5</accession>
<protein>
    <submittedName>
        <fullName evidence="2">Uncharacterized protein</fullName>
    </submittedName>
</protein>
<dbReference type="Proteomes" id="UP000318053">
    <property type="component" value="Unassembled WGS sequence"/>
</dbReference>
<feature type="transmembrane region" description="Helical" evidence="1">
    <location>
        <begin position="32"/>
        <end position="59"/>
    </location>
</feature>
<keyword evidence="1" id="KW-0812">Transmembrane</keyword>
<sequence>MKGNPYTVPTGNDKPVRQQQVRLSRGELAGKFAVTGFIGGGLLGTFGYIAIIVVIETLLTPPLKSPPNYGQFSIVVVGVGFYMSLFGLCLGLVPYITWIGYVPLHVLGVLSIWFVERQFFAEVDWAEAPIAAMITLLMLPSFFAFGLDLRARRMRAVRTT</sequence>
<keyword evidence="3" id="KW-1185">Reference proteome</keyword>
<keyword evidence="1" id="KW-1133">Transmembrane helix</keyword>
<dbReference type="EMBL" id="SJPK01000009">
    <property type="protein sequence ID" value="TWT64791.1"/>
    <property type="molecule type" value="Genomic_DNA"/>
</dbReference>
<evidence type="ECO:0000313" key="2">
    <source>
        <dbReference type="EMBL" id="TWT64791.1"/>
    </source>
</evidence>
<feature type="transmembrane region" description="Helical" evidence="1">
    <location>
        <begin position="71"/>
        <end position="93"/>
    </location>
</feature>
<evidence type="ECO:0000313" key="3">
    <source>
        <dbReference type="Proteomes" id="UP000318053"/>
    </source>
</evidence>
<feature type="transmembrane region" description="Helical" evidence="1">
    <location>
        <begin position="130"/>
        <end position="149"/>
    </location>
</feature>
<evidence type="ECO:0000256" key="1">
    <source>
        <dbReference type="SAM" id="Phobius"/>
    </source>
</evidence>
<dbReference type="RefSeq" id="WP_146392500.1">
    <property type="nucleotide sequence ID" value="NZ_SJPK01000009.1"/>
</dbReference>
<organism evidence="2 3">
    <name type="scientific">Allorhodopirellula solitaria</name>
    <dbReference type="NCBI Taxonomy" id="2527987"/>
    <lineage>
        <taxon>Bacteria</taxon>
        <taxon>Pseudomonadati</taxon>
        <taxon>Planctomycetota</taxon>
        <taxon>Planctomycetia</taxon>
        <taxon>Pirellulales</taxon>
        <taxon>Pirellulaceae</taxon>
        <taxon>Allorhodopirellula</taxon>
    </lineage>
</organism>
<keyword evidence="1" id="KW-0472">Membrane</keyword>
<name>A0A5C5XQM5_9BACT</name>
<dbReference type="OrthoDB" id="274393at2"/>
<proteinExistence type="predicted"/>
<reference evidence="2 3" key="1">
    <citation type="submission" date="2019-02" db="EMBL/GenBank/DDBJ databases">
        <title>Deep-cultivation of Planctomycetes and their phenomic and genomic characterization uncovers novel biology.</title>
        <authorList>
            <person name="Wiegand S."/>
            <person name="Jogler M."/>
            <person name="Boedeker C."/>
            <person name="Pinto D."/>
            <person name="Vollmers J."/>
            <person name="Rivas-Marin E."/>
            <person name="Kohn T."/>
            <person name="Peeters S.H."/>
            <person name="Heuer A."/>
            <person name="Rast P."/>
            <person name="Oberbeckmann S."/>
            <person name="Bunk B."/>
            <person name="Jeske O."/>
            <person name="Meyerdierks A."/>
            <person name="Storesund J.E."/>
            <person name="Kallscheuer N."/>
            <person name="Luecker S."/>
            <person name="Lage O.M."/>
            <person name="Pohl T."/>
            <person name="Merkel B.J."/>
            <person name="Hornburger P."/>
            <person name="Mueller R.-W."/>
            <person name="Bruemmer F."/>
            <person name="Labrenz M."/>
            <person name="Spormann A.M."/>
            <person name="Op Den Camp H."/>
            <person name="Overmann J."/>
            <person name="Amann R."/>
            <person name="Jetten M.S.M."/>
            <person name="Mascher T."/>
            <person name="Medema M.H."/>
            <person name="Devos D.P."/>
            <person name="Kaster A.-K."/>
            <person name="Ovreas L."/>
            <person name="Rohde M."/>
            <person name="Galperin M.Y."/>
            <person name="Jogler C."/>
        </authorList>
    </citation>
    <scope>NUCLEOTIDE SEQUENCE [LARGE SCALE GENOMIC DNA]</scope>
    <source>
        <strain evidence="2 3">CA85</strain>
    </source>
</reference>